<gene>
    <name evidence="2" type="ORF">ESP51_01045</name>
</gene>
<dbReference type="PANTHER" id="PTHR12121">
    <property type="entry name" value="CARBON CATABOLITE REPRESSOR PROTEIN 4"/>
    <property type="match status" value="1"/>
</dbReference>
<keyword evidence="2" id="KW-0255">Endonuclease</keyword>
<keyword evidence="3" id="KW-1185">Reference proteome</keyword>
<protein>
    <submittedName>
        <fullName evidence="2">Endonuclease/exonuclease/phosphatase family protein</fullName>
    </submittedName>
</protein>
<evidence type="ECO:0000259" key="1">
    <source>
        <dbReference type="Pfam" id="PF03372"/>
    </source>
</evidence>
<keyword evidence="2" id="KW-0378">Hydrolase</keyword>
<dbReference type="RefSeq" id="WP_129519016.1">
    <property type="nucleotide sequence ID" value="NZ_SDPN01000001.1"/>
</dbReference>
<dbReference type="AlphaFoldDB" id="A0A4Q2L4Z8"/>
<dbReference type="Pfam" id="PF03372">
    <property type="entry name" value="Exo_endo_phos"/>
    <property type="match status" value="1"/>
</dbReference>
<dbReference type="InterPro" id="IPR005135">
    <property type="entry name" value="Endo/exonuclease/phosphatase"/>
</dbReference>
<evidence type="ECO:0000313" key="3">
    <source>
        <dbReference type="Proteomes" id="UP000293865"/>
    </source>
</evidence>
<dbReference type="InterPro" id="IPR036691">
    <property type="entry name" value="Endo/exonu/phosph_ase_sf"/>
</dbReference>
<comment type="caution">
    <text evidence="2">The sequence shown here is derived from an EMBL/GenBank/DDBJ whole genome shotgun (WGS) entry which is preliminary data.</text>
</comment>
<dbReference type="EMBL" id="SDPN01000001">
    <property type="protein sequence ID" value="RXZ73314.1"/>
    <property type="molecule type" value="Genomic_DNA"/>
</dbReference>
<evidence type="ECO:0000313" key="2">
    <source>
        <dbReference type="EMBL" id="RXZ73314.1"/>
    </source>
</evidence>
<dbReference type="Proteomes" id="UP000293865">
    <property type="component" value="Unassembled WGS sequence"/>
</dbReference>
<name>A0A4Q2L4Z8_9MICO</name>
<dbReference type="CDD" id="cd09083">
    <property type="entry name" value="EEP-1"/>
    <property type="match status" value="1"/>
</dbReference>
<sequence>MTDAALIGPVSPPDLHVMTFNIRRRFARVRPGSPDRWVTRRQLVQRILAAEQPTLLGVQEALTDQVDFIADALGPHYKWIGRGRNPSGTGEHCAIFYDSQRLKLKDWQQLALSATPDLHGSRSWGNVTRRIVVSATFTDRATGAPLVALNTHLDHLSWRSRLESAQFILNLVQDTRDSQPGTAIVVTGDFNAGEHSAVYRRLTEDGVLRDAWEAAAAQLTPQWGTFSNYRGRRPGGKRIDLILLGEGVEVVSTGINAARFDGKAASDHEPVQAVLRYDNPSSKASGRG</sequence>
<dbReference type="PANTHER" id="PTHR12121:SF36">
    <property type="entry name" value="ENDONUCLEASE_EXONUCLEASE_PHOSPHATASE DOMAIN-CONTAINING PROTEIN"/>
    <property type="match status" value="1"/>
</dbReference>
<dbReference type="SUPFAM" id="SSF56219">
    <property type="entry name" value="DNase I-like"/>
    <property type="match status" value="1"/>
</dbReference>
<accession>A0A4Q2L4Z8</accession>
<keyword evidence="2" id="KW-0540">Nuclease</keyword>
<feature type="domain" description="Endonuclease/exonuclease/phosphatase" evidence="1">
    <location>
        <begin position="18"/>
        <end position="268"/>
    </location>
</feature>
<dbReference type="InterPro" id="IPR050410">
    <property type="entry name" value="CCR4/nocturin_mRNA_transcr"/>
</dbReference>
<dbReference type="Gene3D" id="3.60.10.10">
    <property type="entry name" value="Endonuclease/exonuclease/phosphatase"/>
    <property type="match status" value="1"/>
</dbReference>
<dbReference type="GO" id="GO:0000175">
    <property type="term" value="F:3'-5'-RNA exonuclease activity"/>
    <property type="evidence" value="ECO:0007669"/>
    <property type="project" value="TreeGrafter"/>
</dbReference>
<dbReference type="GO" id="GO:0004519">
    <property type="term" value="F:endonuclease activity"/>
    <property type="evidence" value="ECO:0007669"/>
    <property type="project" value="UniProtKB-KW"/>
</dbReference>
<proteinExistence type="predicted"/>
<keyword evidence="2" id="KW-0269">Exonuclease</keyword>
<dbReference type="OrthoDB" id="9793162at2"/>
<reference evidence="2 3" key="1">
    <citation type="submission" date="2019-01" db="EMBL/GenBank/DDBJ databases">
        <title>Agromyces.</title>
        <authorList>
            <person name="Li J."/>
        </authorList>
    </citation>
    <scope>NUCLEOTIDE SEQUENCE [LARGE SCALE GENOMIC DNA]</scope>
    <source>
        <strain evidence="2 3">DSM 15934</strain>
    </source>
</reference>
<organism evidence="2 3">
    <name type="scientific">Agromyces albus</name>
    <dbReference type="NCBI Taxonomy" id="205332"/>
    <lineage>
        <taxon>Bacteria</taxon>
        <taxon>Bacillati</taxon>
        <taxon>Actinomycetota</taxon>
        <taxon>Actinomycetes</taxon>
        <taxon>Micrococcales</taxon>
        <taxon>Microbacteriaceae</taxon>
        <taxon>Agromyces</taxon>
    </lineage>
</organism>